<dbReference type="Proteomes" id="UP000228754">
    <property type="component" value="Unassembled WGS sequence"/>
</dbReference>
<accession>A0A2A5IW97</accession>
<evidence type="ECO:0000313" key="2">
    <source>
        <dbReference type="Proteomes" id="UP000228754"/>
    </source>
</evidence>
<proteinExistence type="predicted"/>
<comment type="caution">
    <text evidence="1">The sequence shown here is derived from an EMBL/GenBank/DDBJ whole genome shotgun (WGS) entry which is preliminary data.</text>
</comment>
<dbReference type="EMBL" id="NKHG01000058">
    <property type="protein sequence ID" value="PCK21386.1"/>
    <property type="molecule type" value="Genomic_DNA"/>
</dbReference>
<sequence length="68" mass="7975">MKFIAYGVYETPNTTEDYIIETTKKHFGDLPGKELLFYNSKNFFQSVKEIAYKLKILFGKVPPHFPKI</sequence>
<name>A0A2A5IW97_BACPU</name>
<reference evidence="1 2" key="1">
    <citation type="submission" date="2017-06" db="EMBL/GenBank/DDBJ databases">
        <title>Draft Genome Sequence of Bacillus sp Strain 36R Isolated from saline sediment at Atanasia, Sonora, Mexico.</title>
        <authorList>
            <person name="Sanchez Diaz R."/>
            <person name="Quiroz Macias M.E."/>
            <person name="Ibarra Gamez J.C."/>
            <person name="Enciso Ibarra J."/>
            <person name="Gomez Gil B."/>
            <person name="Galaviz Silva L."/>
        </authorList>
    </citation>
    <scope>NUCLEOTIDE SEQUENCE [LARGE SCALE GENOMIC DNA]</scope>
    <source>
        <strain evidence="1 2">36R_ATNSAL</strain>
    </source>
</reference>
<organism evidence="1 2">
    <name type="scientific">Bacillus pumilus</name>
    <name type="common">Bacillus mesentericus</name>
    <dbReference type="NCBI Taxonomy" id="1408"/>
    <lineage>
        <taxon>Bacteria</taxon>
        <taxon>Bacillati</taxon>
        <taxon>Bacillota</taxon>
        <taxon>Bacilli</taxon>
        <taxon>Bacillales</taxon>
        <taxon>Bacillaceae</taxon>
        <taxon>Bacillus</taxon>
    </lineage>
</organism>
<protein>
    <submittedName>
        <fullName evidence="1">Uncharacterized protein</fullName>
    </submittedName>
</protein>
<evidence type="ECO:0000313" key="1">
    <source>
        <dbReference type="EMBL" id="PCK21386.1"/>
    </source>
</evidence>
<dbReference type="AlphaFoldDB" id="A0A2A5IW97"/>
<gene>
    <name evidence="1" type="ORF">CEY02_08310</name>
</gene>